<feature type="transmembrane region" description="Helical" evidence="1">
    <location>
        <begin position="993"/>
        <end position="1018"/>
    </location>
</feature>
<dbReference type="Gene3D" id="3.30.2090.10">
    <property type="entry name" value="Multidrug efflux transporter AcrB TolC docking domain, DN and DC subdomains"/>
    <property type="match status" value="2"/>
</dbReference>
<keyword evidence="1" id="KW-1133">Transmembrane helix</keyword>
<dbReference type="Gene3D" id="3.30.70.1440">
    <property type="entry name" value="Multidrug efflux transporter AcrB pore domain"/>
    <property type="match status" value="1"/>
</dbReference>
<keyword evidence="1" id="KW-0812">Transmembrane</keyword>
<reference evidence="2 3" key="1">
    <citation type="submission" date="2019-02" db="EMBL/GenBank/DDBJ databases">
        <title>Genomic Encyclopedia of Type Strains, Phase IV (KMG-IV): sequencing the most valuable type-strain genomes for metagenomic binning, comparative biology and taxonomic classification.</title>
        <authorList>
            <person name="Goeker M."/>
        </authorList>
    </citation>
    <scope>NUCLEOTIDE SEQUENCE [LARGE SCALE GENOMIC DNA]</scope>
    <source>
        <strain evidence="2 3">DSM 105135</strain>
    </source>
</reference>
<evidence type="ECO:0000313" key="2">
    <source>
        <dbReference type="EMBL" id="RZU35401.1"/>
    </source>
</evidence>
<dbReference type="PANTHER" id="PTHR32063:SF0">
    <property type="entry name" value="SWARMING MOTILITY PROTEIN SWRC"/>
    <property type="match status" value="1"/>
</dbReference>
<sequence>MWLTRLCIRYPVFATMMMMAFMVLGLFAWRDLSVEEYPNVEFPYAVITTDYPGASPAVVESDVTRRIEDAINTVPGVKRIISTSFEGRSRIAVEFVLGVPIEVAVQDVRDKIAAVKVRFRPEVKEPLVERFRPDEAPVFSLAFVADGVSVKELSTLVTQQVVRKLQNIPGVGRVDVVGAMPREIQIELMPERMEALGVGIDEVMAALRTENAQLPAGTVEVGTSEKMVEIAGRITSPDEFASLIVAQRGQSSVTLGQVARIVDGEQELQSLALLNGRRAISLDIIKMSGANTIALVDALRKQVPEIEATLPKGASVLVVADSSRSIRASLDDVKKTLVEGAILAIVIVFLFLGSWRSTVITGLTLPISLLGTIFFLHVFGLTLNSMTLMALSLSIGLLIDDAIVVRENIVRHAAMGKSHGQAAVDGTREIGLAVLATTLTIVAVFLPVAFMGGIIGRFFYQFGIAVSCAVLLSMLVSFTLDPMLSSRWRDPDAHGMQGDSWLAVKLRAFQALLDRLGDKYAEVILWALNNRRFTLGLAVGSLAVALLFAKFVGKEFVPEPDLSEISIKFSTPVGSTLGYTEQKSAQVGLLVRQFPGVLDTYATINTGLDIGKHKASVRVLLKPKQERTLSQKELINAFREQLKAVSGIEVNSVAPAKEALGSLKPIQVSLQGNDMQVLQRLANEFEQKLAGVPGLIDLESSMKASRPTLSLDIDRERAADLGLSVGRIGSALRPLIAGENVTTWQAADGENYNVRVRLPGNLRQSVEDVTLLPVASGRVNPITGQPEMITVGQVASVRETVSSAQINRRNLFREVLFSGNVTGRPAGDVGADIEKVAATIAMPAGYRIVTQGANNDMKESIGYAATALVLGALFIYMLLGAQFNSFMQPLTIMTALPLSLVGVFMGLFLCGSSMNMFSIIGIVMLMGLVTKNAILLVDFIQELINGGLVREQAILEAGKTRLRPILMTTAAMIAGMLPLALGLGEGAEQRAPMAHALIGGLLTSTVLTLIVVPVMYTCTDDLLRAFPRLGYIIRLPYRWMNPARPPVLPVDGARRS</sequence>
<feature type="transmembrane region" description="Helical" evidence="1">
    <location>
        <begin position="362"/>
        <end position="382"/>
    </location>
</feature>
<proteinExistence type="predicted"/>
<feature type="transmembrane region" description="Helical" evidence="1">
    <location>
        <begin position="388"/>
        <end position="409"/>
    </location>
</feature>
<dbReference type="Gene3D" id="3.30.70.1430">
    <property type="entry name" value="Multidrug efflux transporter AcrB pore domain"/>
    <property type="match status" value="2"/>
</dbReference>
<feature type="transmembrane region" description="Helical" evidence="1">
    <location>
        <begin position="861"/>
        <end position="879"/>
    </location>
</feature>
<dbReference type="OrthoDB" id="9757904at2"/>
<evidence type="ECO:0000313" key="3">
    <source>
        <dbReference type="Proteomes" id="UP000292423"/>
    </source>
</evidence>
<dbReference type="SUPFAM" id="SSF82714">
    <property type="entry name" value="Multidrug efflux transporter AcrB TolC docking domain, DN and DC subdomains"/>
    <property type="match status" value="2"/>
</dbReference>
<keyword evidence="1" id="KW-0472">Membrane</keyword>
<feature type="transmembrane region" description="Helical" evidence="1">
    <location>
        <begin position="337"/>
        <end position="355"/>
    </location>
</feature>
<feature type="transmembrane region" description="Helical" evidence="1">
    <location>
        <begin position="430"/>
        <end position="452"/>
    </location>
</feature>
<dbReference type="Proteomes" id="UP000292423">
    <property type="component" value="Unassembled WGS sequence"/>
</dbReference>
<dbReference type="AlphaFoldDB" id="A0A4Q7YG10"/>
<feature type="transmembrane region" description="Helical" evidence="1">
    <location>
        <begin position="891"/>
        <end position="909"/>
    </location>
</feature>
<dbReference type="EMBL" id="SHKX01000018">
    <property type="protein sequence ID" value="RZU35401.1"/>
    <property type="molecule type" value="Genomic_DNA"/>
</dbReference>
<dbReference type="Pfam" id="PF00873">
    <property type="entry name" value="ACR_tran"/>
    <property type="match status" value="1"/>
</dbReference>
<name>A0A4Q7YG10_9GAMM</name>
<dbReference type="InterPro" id="IPR001036">
    <property type="entry name" value="Acrflvin-R"/>
</dbReference>
<dbReference type="Gene3D" id="1.20.1640.10">
    <property type="entry name" value="Multidrug efflux transporter AcrB transmembrane domain"/>
    <property type="match status" value="2"/>
</dbReference>
<feature type="transmembrane region" description="Helical" evidence="1">
    <location>
        <begin position="458"/>
        <end position="480"/>
    </location>
</feature>
<evidence type="ECO:0000256" key="1">
    <source>
        <dbReference type="SAM" id="Phobius"/>
    </source>
</evidence>
<dbReference type="InterPro" id="IPR027463">
    <property type="entry name" value="AcrB_DN_DC_subdom"/>
</dbReference>
<dbReference type="SUPFAM" id="SSF82866">
    <property type="entry name" value="Multidrug efflux transporter AcrB transmembrane domain"/>
    <property type="match status" value="2"/>
</dbReference>
<accession>A0A4Q7YG10</accession>
<organism evidence="2 3">
    <name type="scientific">Fluviicoccus keumensis</name>
    <dbReference type="NCBI Taxonomy" id="1435465"/>
    <lineage>
        <taxon>Bacteria</taxon>
        <taxon>Pseudomonadati</taxon>
        <taxon>Pseudomonadota</taxon>
        <taxon>Gammaproteobacteria</taxon>
        <taxon>Moraxellales</taxon>
        <taxon>Moraxellaceae</taxon>
        <taxon>Fluviicoccus</taxon>
    </lineage>
</organism>
<protein>
    <submittedName>
        <fullName evidence="2">HAE1 family hydrophobic/amphiphilic exporter-1</fullName>
    </submittedName>
</protein>
<dbReference type="SUPFAM" id="SSF82693">
    <property type="entry name" value="Multidrug efflux transporter AcrB pore domain, PN1, PN2, PC1 and PC2 subdomains"/>
    <property type="match status" value="3"/>
</dbReference>
<comment type="caution">
    <text evidence="2">The sequence shown here is derived from an EMBL/GenBank/DDBJ whole genome shotgun (WGS) entry which is preliminary data.</text>
</comment>
<dbReference type="PANTHER" id="PTHR32063">
    <property type="match status" value="1"/>
</dbReference>
<feature type="transmembrane region" description="Helical" evidence="1">
    <location>
        <begin position="915"/>
        <end position="940"/>
    </location>
</feature>
<keyword evidence="3" id="KW-1185">Reference proteome</keyword>
<feature type="transmembrane region" description="Helical" evidence="1">
    <location>
        <begin position="12"/>
        <end position="29"/>
    </location>
</feature>
<dbReference type="GO" id="GO:0005886">
    <property type="term" value="C:plasma membrane"/>
    <property type="evidence" value="ECO:0007669"/>
    <property type="project" value="TreeGrafter"/>
</dbReference>
<gene>
    <name evidence="2" type="ORF">EV700_3354</name>
</gene>
<dbReference type="PRINTS" id="PR00702">
    <property type="entry name" value="ACRIFLAVINRP"/>
</dbReference>
<feature type="transmembrane region" description="Helical" evidence="1">
    <location>
        <begin position="961"/>
        <end position="981"/>
    </location>
</feature>
<dbReference type="GO" id="GO:0042910">
    <property type="term" value="F:xenobiotic transmembrane transporter activity"/>
    <property type="evidence" value="ECO:0007669"/>
    <property type="project" value="TreeGrafter"/>
</dbReference>
<dbReference type="Gene3D" id="3.30.70.1320">
    <property type="entry name" value="Multidrug efflux transporter AcrB pore domain like"/>
    <property type="match status" value="1"/>
</dbReference>
<dbReference type="RefSeq" id="WP_130415949.1">
    <property type="nucleotide sequence ID" value="NZ_SHKX01000018.1"/>
</dbReference>